<dbReference type="AlphaFoldDB" id="A0A372LS26"/>
<dbReference type="InterPro" id="IPR050695">
    <property type="entry name" value="N-acetylmuramoyl_amidase_3"/>
</dbReference>
<dbReference type="CDD" id="cd02696">
    <property type="entry name" value="MurNAc-LAA"/>
    <property type="match status" value="1"/>
</dbReference>
<evidence type="ECO:0000256" key="1">
    <source>
        <dbReference type="ARBA" id="ARBA00022801"/>
    </source>
</evidence>
<keyword evidence="4" id="KW-1185">Reference proteome</keyword>
<dbReference type="GO" id="GO:0030288">
    <property type="term" value="C:outer membrane-bounded periplasmic space"/>
    <property type="evidence" value="ECO:0007669"/>
    <property type="project" value="TreeGrafter"/>
</dbReference>
<gene>
    <name evidence="3" type="ORF">D0469_03365</name>
</gene>
<dbReference type="Proteomes" id="UP000264541">
    <property type="component" value="Unassembled WGS sequence"/>
</dbReference>
<feature type="domain" description="MurNAc-LAA" evidence="2">
    <location>
        <begin position="64"/>
        <end position="176"/>
    </location>
</feature>
<proteinExistence type="predicted"/>
<dbReference type="SUPFAM" id="SSF110997">
    <property type="entry name" value="Sporulation related repeat"/>
    <property type="match status" value="1"/>
</dbReference>
<evidence type="ECO:0000313" key="4">
    <source>
        <dbReference type="Proteomes" id="UP000264541"/>
    </source>
</evidence>
<dbReference type="GO" id="GO:0042834">
    <property type="term" value="F:peptidoglycan binding"/>
    <property type="evidence" value="ECO:0007669"/>
    <property type="project" value="InterPro"/>
</dbReference>
<dbReference type="RefSeq" id="WP_117325222.1">
    <property type="nucleotide sequence ID" value="NZ_QVTE01000008.1"/>
</dbReference>
<dbReference type="GO" id="GO:0008745">
    <property type="term" value="F:N-acetylmuramoyl-L-alanine amidase activity"/>
    <property type="evidence" value="ECO:0007669"/>
    <property type="project" value="InterPro"/>
</dbReference>
<dbReference type="Pfam" id="PF01520">
    <property type="entry name" value="Amidase_3"/>
    <property type="match status" value="1"/>
</dbReference>
<accession>A0A372LS26</accession>
<dbReference type="PANTHER" id="PTHR30404:SF0">
    <property type="entry name" value="N-ACETYLMURAMOYL-L-ALANINE AMIDASE AMIC"/>
    <property type="match status" value="1"/>
</dbReference>
<dbReference type="Gene3D" id="3.40.630.40">
    <property type="entry name" value="Zn-dependent exopeptidases"/>
    <property type="match status" value="1"/>
</dbReference>
<dbReference type="EMBL" id="QVTE01000008">
    <property type="protein sequence ID" value="RFU70995.1"/>
    <property type="molecule type" value="Genomic_DNA"/>
</dbReference>
<keyword evidence="1" id="KW-0378">Hydrolase</keyword>
<reference evidence="3 4" key="1">
    <citation type="submission" date="2018-08" db="EMBL/GenBank/DDBJ databases">
        <title>Bacillus chawlae sp. nov., Bacillus glennii sp. nov., and Bacillus saganii sp. nov. Isolated from the Vehicle Assembly Building at Kennedy Space Center where the Viking Spacecraft were Assembled.</title>
        <authorList>
            <person name="Seuylemezian A."/>
            <person name="Vaishampayan P."/>
        </authorList>
    </citation>
    <scope>NUCLEOTIDE SEQUENCE [LARGE SCALE GENOMIC DNA]</scope>
    <source>
        <strain evidence="3 4">V47-23a</strain>
    </source>
</reference>
<dbReference type="PANTHER" id="PTHR30404">
    <property type="entry name" value="N-ACETYLMURAMOYL-L-ALANINE AMIDASE"/>
    <property type="match status" value="1"/>
</dbReference>
<dbReference type="InterPro" id="IPR002508">
    <property type="entry name" value="MurNAc-LAA_cat"/>
</dbReference>
<dbReference type="OrthoDB" id="9763643at2"/>
<evidence type="ECO:0000313" key="3">
    <source>
        <dbReference type="EMBL" id="RFU70995.1"/>
    </source>
</evidence>
<protein>
    <submittedName>
        <fullName evidence="3">N-acetylmuramoyl-L-alanine amidase</fullName>
    </submittedName>
</protein>
<evidence type="ECO:0000259" key="2">
    <source>
        <dbReference type="SMART" id="SM00646"/>
    </source>
</evidence>
<comment type="caution">
    <text evidence="3">The sequence shown here is derived from an EMBL/GenBank/DDBJ whole genome shotgun (WGS) entry which is preliminary data.</text>
</comment>
<sequence length="226" mass="24796">MVKIYIDPGHGGKDPGAAANGLQEKNLVLEISKYMETYLKSHYSGFEVVLSRTTDVFIDLSKRAAIANSIKADVFISNHVNAGGGTGYESFIYTEPSKNSITLQQLVNSEAISTANKYGLGVHGNADKRRNLAVVRETVMPAILTEICFIDSKDAVLLKNKQFLEDMAAAYARGIARFLKLPAKVKQQAGKRYRVFTGTFASQAEAEAAAAQIKKEFGYLTYVREE</sequence>
<dbReference type="InterPro" id="IPR036680">
    <property type="entry name" value="SPOR-like_sf"/>
</dbReference>
<dbReference type="GO" id="GO:0009253">
    <property type="term" value="P:peptidoglycan catabolic process"/>
    <property type="evidence" value="ECO:0007669"/>
    <property type="project" value="InterPro"/>
</dbReference>
<organism evidence="3 4">
    <name type="scientific">Peribacillus saganii</name>
    <dbReference type="NCBI Taxonomy" id="2303992"/>
    <lineage>
        <taxon>Bacteria</taxon>
        <taxon>Bacillati</taxon>
        <taxon>Bacillota</taxon>
        <taxon>Bacilli</taxon>
        <taxon>Bacillales</taxon>
        <taxon>Bacillaceae</taxon>
        <taxon>Peribacillus</taxon>
    </lineage>
</organism>
<dbReference type="SUPFAM" id="SSF53187">
    <property type="entry name" value="Zn-dependent exopeptidases"/>
    <property type="match status" value="1"/>
</dbReference>
<dbReference type="Pfam" id="PF05036">
    <property type="entry name" value="SPOR"/>
    <property type="match status" value="1"/>
</dbReference>
<name>A0A372LS26_9BACI</name>
<dbReference type="InterPro" id="IPR007730">
    <property type="entry name" value="SPOR-like_dom"/>
</dbReference>
<dbReference type="SMART" id="SM00646">
    <property type="entry name" value="Ami_3"/>
    <property type="match status" value="1"/>
</dbReference>